<dbReference type="PANTHER" id="PTHR33514:SF13">
    <property type="entry name" value="PROTEIN ABCI12, CHLOROPLASTIC"/>
    <property type="match status" value="1"/>
</dbReference>
<evidence type="ECO:0000256" key="1">
    <source>
        <dbReference type="ARBA" id="ARBA00004141"/>
    </source>
</evidence>
<dbReference type="PANTHER" id="PTHR33514">
    <property type="entry name" value="PROTEIN ABCI12, CHLOROPLASTIC"/>
    <property type="match status" value="1"/>
</dbReference>
<dbReference type="Proteomes" id="UP000234237">
    <property type="component" value="Chromosome"/>
</dbReference>
<dbReference type="EMBL" id="CP018622">
    <property type="protein sequence ID" value="AUJ24329.1"/>
    <property type="molecule type" value="Genomic_DNA"/>
</dbReference>
<dbReference type="AlphaFoldDB" id="A0A2K9IX55"/>
<feature type="transmembrane region" description="Helical" evidence="5">
    <location>
        <begin position="53"/>
        <end position="78"/>
    </location>
</feature>
<keyword evidence="3 5" id="KW-1133">Transmembrane helix</keyword>
<organism evidence="6 7">
    <name type="scientific">Virgibacillus dokdonensis</name>
    <dbReference type="NCBI Taxonomy" id="302167"/>
    <lineage>
        <taxon>Bacteria</taxon>
        <taxon>Bacillati</taxon>
        <taxon>Bacillota</taxon>
        <taxon>Bacilli</taxon>
        <taxon>Bacillales</taxon>
        <taxon>Bacillaceae</taxon>
        <taxon>Virgibacillus</taxon>
    </lineage>
</organism>
<evidence type="ECO:0000256" key="2">
    <source>
        <dbReference type="ARBA" id="ARBA00022692"/>
    </source>
</evidence>
<reference evidence="7" key="1">
    <citation type="submission" date="2016-11" db="EMBL/GenBank/DDBJ databases">
        <title>Complete genome sequence of Virgibacillus pantothenticus 21D, a halophilic bacterium isolated from the deep hypersaline anoxic basin Discovery in the Mediterranean Sea.</title>
        <authorList>
            <person name="Zeaiter Z."/>
            <person name="Booth J.M."/>
            <person name="Prosdocimi E.M."/>
            <person name="Mapelli F."/>
            <person name="Fusi M."/>
            <person name="Daffonchio D."/>
            <person name="Borin S."/>
            <person name="Crotti E."/>
        </authorList>
    </citation>
    <scope>NUCLEOTIDE SEQUENCE [LARGE SCALE GENOMIC DNA]</scope>
    <source>
        <strain evidence="7">21D</strain>
    </source>
</reference>
<gene>
    <name evidence="6" type="primary">ecfT_3</name>
    <name evidence="6" type="ORF">A21D_01230</name>
</gene>
<evidence type="ECO:0000313" key="6">
    <source>
        <dbReference type="EMBL" id="AUJ24329.1"/>
    </source>
</evidence>
<name>A0A2K9IX55_9BACI</name>
<dbReference type="RefSeq" id="WP_101933014.1">
    <property type="nucleotide sequence ID" value="NZ_CP018622.1"/>
</dbReference>
<keyword evidence="2 5" id="KW-0812">Transmembrane</keyword>
<dbReference type="Pfam" id="PF02361">
    <property type="entry name" value="CbiQ"/>
    <property type="match status" value="1"/>
</dbReference>
<feature type="transmembrane region" description="Helical" evidence="5">
    <location>
        <begin position="29"/>
        <end position="46"/>
    </location>
</feature>
<feature type="transmembrane region" description="Helical" evidence="5">
    <location>
        <begin position="195"/>
        <end position="220"/>
    </location>
</feature>
<comment type="subcellular location">
    <subcellularLocation>
        <location evidence="1">Membrane</location>
        <topology evidence="1">Multi-pass membrane protein</topology>
    </subcellularLocation>
</comment>
<accession>A0A2K9IX55</accession>
<protein>
    <submittedName>
        <fullName evidence="6">Energy-coupling factor transporter transmembrane protein EcfT</fullName>
    </submittedName>
</protein>
<keyword evidence="4 5" id="KW-0472">Membrane</keyword>
<feature type="transmembrane region" description="Helical" evidence="5">
    <location>
        <begin position="7"/>
        <end position="23"/>
    </location>
</feature>
<proteinExistence type="predicted"/>
<evidence type="ECO:0000313" key="7">
    <source>
        <dbReference type="Proteomes" id="UP000234237"/>
    </source>
</evidence>
<sequence>MRNIDPRTHLVVLFAVSILIFLYDHQWQFDVLFIFGACYMILNGLWKKAISAVVIYVAMLLLLKIVPNIFPAMAVFLFITTRVFPMFMVGTALVLVPGSRILYTLDYMKVPKPILILIMVFLRFLPMILKEIQIIYQGIKVRSIFPTPLDLLKKPLVAYECIVVPLMFRCLKLSSELAAAAEIRGIECNRKRTTVYTTTFDATDFTAMLSGCIAFSIYLVGGRVL</sequence>
<evidence type="ECO:0000256" key="3">
    <source>
        <dbReference type="ARBA" id="ARBA00022989"/>
    </source>
</evidence>
<evidence type="ECO:0000256" key="5">
    <source>
        <dbReference type="SAM" id="Phobius"/>
    </source>
</evidence>
<dbReference type="KEGG" id="vpn:A21D_01230"/>
<dbReference type="GO" id="GO:0005886">
    <property type="term" value="C:plasma membrane"/>
    <property type="evidence" value="ECO:0007669"/>
    <property type="project" value="UniProtKB-ARBA"/>
</dbReference>
<dbReference type="CDD" id="cd16914">
    <property type="entry name" value="EcfT"/>
    <property type="match status" value="1"/>
</dbReference>
<feature type="transmembrane region" description="Helical" evidence="5">
    <location>
        <begin position="115"/>
        <end position="136"/>
    </location>
</feature>
<feature type="transmembrane region" description="Helical" evidence="5">
    <location>
        <begin position="84"/>
        <end position="103"/>
    </location>
</feature>
<evidence type="ECO:0000256" key="4">
    <source>
        <dbReference type="ARBA" id="ARBA00023136"/>
    </source>
</evidence>
<dbReference type="InterPro" id="IPR003339">
    <property type="entry name" value="ABC/ECF_trnsptr_transmembrane"/>
</dbReference>